<proteinExistence type="predicted"/>
<evidence type="ECO:0000259" key="7">
    <source>
        <dbReference type="Pfam" id="PF25145"/>
    </source>
</evidence>
<gene>
    <name evidence="8" type="ORF">G4V39_03955</name>
</gene>
<dbReference type="RefSeq" id="WP_166031701.1">
    <property type="nucleotide sequence ID" value="NZ_CP048877.1"/>
</dbReference>
<dbReference type="KEGG" id="tav:G4V39_03955"/>
<feature type="domain" description="NfeD-like C-terminal" evidence="5">
    <location>
        <begin position="374"/>
        <end position="428"/>
    </location>
</feature>
<evidence type="ECO:0000259" key="5">
    <source>
        <dbReference type="Pfam" id="PF01957"/>
    </source>
</evidence>
<protein>
    <submittedName>
        <fullName evidence="8">Nodulation protein NfeD</fullName>
    </submittedName>
</protein>
<name>A0A6G7PVD8_9BACT</name>
<dbReference type="InterPro" id="IPR012340">
    <property type="entry name" value="NA-bd_OB-fold"/>
</dbReference>
<dbReference type="InterPro" id="IPR056738">
    <property type="entry name" value="NfeD1b_N"/>
</dbReference>
<feature type="domain" description="NfeD integral membrane" evidence="6">
    <location>
        <begin position="242"/>
        <end position="358"/>
    </location>
</feature>
<evidence type="ECO:0000256" key="4">
    <source>
        <dbReference type="ARBA" id="ARBA00023136"/>
    </source>
</evidence>
<dbReference type="SUPFAM" id="SSF141322">
    <property type="entry name" value="NfeD domain-like"/>
    <property type="match status" value="1"/>
</dbReference>
<dbReference type="FunFam" id="3.90.226.10:FF:000089">
    <property type="entry name" value="Membrane-bound serine protease"/>
    <property type="match status" value="1"/>
</dbReference>
<organism evidence="8 9">
    <name type="scientific">Thermosulfuriphilus ammonigenes</name>
    <dbReference type="NCBI Taxonomy" id="1936021"/>
    <lineage>
        <taxon>Bacteria</taxon>
        <taxon>Pseudomonadati</taxon>
        <taxon>Thermodesulfobacteriota</taxon>
        <taxon>Thermodesulfobacteria</taxon>
        <taxon>Thermodesulfobacteriales</taxon>
        <taxon>Thermodesulfobacteriaceae</taxon>
        <taxon>Thermosulfuriphilus</taxon>
    </lineage>
</organism>
<dbReference type="Proteomes" id="UP000502179">
    <property type="component" value="Chromosome"/>
</dbReference>
<evidence type="ECO:0000256" key="3">
    <source>
        <dbReference type="ARBA" id="ARBA00022989"/>
    </source>
</evidence>
<dbReference type="Pfam" id="PF24961">
    <property type="entry name" value="NfeD_membrane"/>
    <property type="match status" value="1"/>
</dbReference>
<keyword evidence="2" id="KW-0812">Transmembrane</keyword>
<dbReference type="EMBL" id="CP048877">
    <property type="protein sequence ID" value="QIJ71481.1"/>
    <property type="molecule type" value="Genomic_DNA"/>
</dbReference>
<dbReference type="CDD" id="cd07020">
    <property type="entry name" value="Clp_protease_NfeD_1"/>
    <property type="match status" value="1"/>
</dbReference>
<reference evidence="8 9" key="1">
    <citation type="submission" date="2020-02" db="EMBL/GenBank/DDBJ databases">
        <title>Genome analysis of Thermosulfuriphilus ammonigenes ST65T, an anaerobic thermophilic chemolithoautotrophic bacterium isolated from a deep-sea hydrothermal vent.</title>
        <authorList>
            <person name="Slobodkina G."/>
            <person name="Allioux M."/>
            <person name="Merkel A."/>
            <person name="Alain K."/>
            <person name="Jebbar M."/>
            <person name="Slobodkin A."/>
        </authorList>
    </citation>
    <scope>NUCLEOTIDE SEQUENCE [LARGE SCALE GENOMIC DNA]</scope>
    <source>
        <strain evidence="8 9">ST65</strain>
    </source>
</reference>
<evidence type="ECO:0000256" key="1">
    <source>
        <dbReference type="ARBA" id="ARBA00004141"/>
    </source>
</evidence>
<evidence type="ECO:0000256" key="2">
    <source>
        <dbReference type="ARBA" id="ARBA00022692"/>
    </source>
</evidence>
<dbReference type="GO" id="GO:0016020">
    <property type="term" value="C:membrane"/>
    <property type="evidence" value="ECO:0007669"/>
    <property type="project" value="UniProtKB-SubCell"/>
</dbReference>
<dbReference type="Pfam" id="PF01957">
    <property type="entry name" value="NfeD"/>
    <property type="match status" value="1"/>
</dbReference>
<dbReference type="Gene3D" id="2.40.50.140">
    <property type="entry name" value="Nucleic acid-binding proteins"/>
    <property type="match status" value="1"/>
</dbReference>
<dbReference type="Gene3D" id="3.90.226.10">
    <property type="entry name" value="2-enoyl-CoA Hydratase, Chain A, domain 1"/>
    <property type="match status" value="1"/>
</dbReference>
<dbReference type="Pfam" id="PF25145">
    <property type="entry name" value="NfeD1b_N"/>
    <property type="match status" value="1"/>
</dbReference>
<evidence type="ECO:0000313" key="9">
    <source>
        <dbReference type="Proteomes" id="UP000502179"/>
    </source>
</evidence>
<keyword evidence="3" id="KW-1133">Transmembrane helix</keyword>
<dbReference type="AlphaFoldDB" id="A0A6G7PVD8"/>
<keyword evidence="4" id="KW-0472">Membrane</keyword>
<accession>A0A6G7PVD8</accession>
<keyword evidence="9" id="KW-1185">Reference proteome</keyword>
<dbReference type="SUPFAM" id="SSF52096">
    <property type="entry name" value="ClpP/crotonase"/>
    <property type="match status" value="1"/>
</dbReference>
<sequence length="431" mass="45470">MSSGFRSKFIGLILSFVFWASGLSWASSVYFVEIEGAIDPITSEFIASAIETAASSGGQALVIRLDTPGGLVSATREIIKTILNSPLPVVVYVAPSGARAASAGTLITLAAHIAAMAPGTNIGAAHPVSVGAAPREDQKMAEKAVNDLAALARTIATTRGRNAKWAEEAVRRSVSITEKEALRLKVIDLIARDLGDLLEKINGREVEVSGGRKIRLDTKSVSIVPIKEGLRERILRTISDPNIAYILMMIGLAGLYFELSNPGTILPGVVGALALTLAFFAFKALPVNYAGLLLILLAGVFFFLEIKIASFGLLALAGLIALTLGSLMLFSKAPGVGISWSVLWPTLIGVGFFLSVITYLAAKAVRSPPQTGPESLLGATGRVISDVGPDQGQIFIHGEIWEARSDHPIPAGRRVKVLAVEALTLKVEEAN</sequence>
<dbReference type="InterPro" id="IPR052165">
    <property type="entry name" value="Membrane_assoc_protease"/>
</dbReference>
<dbReference type="PANTHER" id="PTHR33507:SF4">
    <property type="entry name" value="NODULATION COMPETITIVENESS PROTEIN NFED"/>
    <property type="match status" value="1"/>
</dbReference>
<dbReference type="InterPro" id="IPR056739">
    <property type="entry name" value="NfeD_membrane"/>
</dbReference>
<evidence type="ECO:0000259" key="6">
    <source>
        <dbReference type="Pfam" id="PF24961"/>
    </source>
</evidence>
<comment type="subcellular location">
    <subcellularLocation>
        <location evidence="1">Membrane</location>
        <topology evidence="1">Multi-pass membrane protein</topology>
    </subcellularLocation>
</comment>
<dbReference type="PANTHER" id="PTHR33507">
    <property type="entry name" value="INNER MEMBRANE PROTEIN YBBJ"/>
    <property type="match status" value="1"/>
</dbReference>
<dbReference type="InterPro" id="IPR002810">
    <property type="entry name" value="NfeD-like_C"/>
</dbReference>
<dbReference type="InterPro" id="IPR029045">
    <property type="entry name" value="ClpP/crotonase-like_dom_sf"/>
</dbReference>
<evidence type="ECO:0000313" key="8">
    <source>
        <dbReference type="EMBL" id="QIJ71481.1"/>
    </source>
</evidence>
<feature type="domain" description="NfeD1b N-terminal" evidence="7">
    <location>
        <begin position="29"/>
        <end position="191"/>
    </location>
</feature>